<dbReference type="OrthoDB" id="4062651at2759"/>
<keyword evidence="4" id="KW-0418">Kinase</keyword>
<dbReference type="AlphaFoldDB" id="A0A1B2JFB9"/>
<keyword evidence="8" id="KW-1185">Reference proteome</keyword>
<dbReference type="PANTHER" id="PTHR24348:SF22">
    <property type="entry name" value="NON-SPECIFIC SERINE_THREONINE PROTEIN KINASE"/>
    <property type="match status" value="1"/>
</dbReference>
<evidence type="ECO:0000313" key="8">
    <source>
        <dbReference type="Proteomes" id="UP000094565"/>
    </source>
</evidence>
<dbReference type="EC" id="2.7.11.1" evidence="1"/>
<dbReference type="Proteomes" id="UP000094565">
    <property type="component" value="Chromosome 3"/>
</dbReference>
<evidence type="ECO:0000259" key="6">
    <source>
        <dbReference type="PROSITE" id="PS50011"/>
    </source>
</evidence>
<dbReference type="GO" id="GO:0016020">
    <property type="term" value="C:membrane"/>
    <property type="evidence" value="ECO:0007669"/>
    <property type="project" value="TreeGrafter"/>
</dbReference>
<protein>
    <recommendedName>
        <fullName evidence="1">non-specific serine/threonine protein kinase</fullName>
        <ecNumber evidence="1">2.7.11.1</ecNumber>
    </recommendedName>
</protein>
<gene>
    <name evidence="7" type="ORF">ATY40_BA7503522</name>
</gene>
<dbReference type="GO" id="GO:0004674">
    <property type="term" value="F:protein serine/threonine kinase activity"/>
    <property type="evidence" value="ECO:0007669"/>
    <property type="project" value="UniProtKB-EC"/>
</dbReference>
<dbReference type="InterPro" id="IPR000719">
    <property type="entry name" value="Prot_kinase_dom"/>
</dbReference>
<dbReference type="GO" id="GO:0000045">
    <property type="term" value="P:autophagosome assembly"/>
    <property type="evidence" value="ECO:0007669"/>
    <property type="project" value="TreeGrafter"/>
</dbReference>
<dbReference type="InterPro" id="IPR045269">
    <property type="entry name" value="Atg1-like"/>
</dbReference>
<dbReference type="PROSITE" id="PS00108">
    <property type="entry name" value="PROTEIN_KINASE_ST"/>
    <property type="match status" value="1"/>
</dbReference>
<feature type="domain" description="Protein kinase" evidence="6">
    <location>
        <begin position="19"/>
        <end position="319"/>
    </location>
</feature>
<reference evidence="7 8" key="1">
    <citation type="submission" date="2016-02" db="EMBL/GenBank/DDBJ databases">
        <title>Comparative genomic and transcriptomic foundation for Pichia pastoris.</title>
        <authorList>
            <person name="Love K.R."/>
            <person name="Shah K.A."/>
            <person name="Whittaker C.A."/>
            <person name="Wu J."/>
            <person name="Bartlett M.C."/>
            <person name="Ma D."/>
            <person name="Leeson R.L."/>
            <person name="Priest M."/>
            <person name="Young S.K."/>
            <person name="Love J.C."/>
        </authorList>
    </citation>
    <scope>NUCLEOTIDE SEQUENCE [LARGE SCALE GENOMIC DNA]</scope>
    <source>
        <strain evidence="7 8">ATCC 28485</strain>
    </source>
</reference>
<dbReference type="GO" id="GO:0010506">
    <property type="term" value="P:regulation of autophagy"/>
    <property type="evidence" value="ECO:0007669"/>
    <property type="project" value="InterPro"/>
</dbReference>
<dbReference type="EMBL" id="CP014586">
    <property type="protein sequence ID" value="ANZ76736.1"/>
    <property type="molecule type" value="Genomic_DNA"/>
</dbReference>
<dbReference type="GO" id="GO:0005524">
    <property type="term" value="F:ATP binding"/>
    <property type="evidence" value="ECO:0007669"/>
    <property type="project" value="UniProtKB-KW"/>
</dbReference>
<keyword evidence="2" id="KW-0808">Transferase</keyword>
<evidence type="ECO:0000256" key="4">
    <source>
        <dbReference type="ARBA" id="ARBA00022777"/>
    </source>
</evidence>
<keyword evidence="3" id="KW-0547">Nucleotide-binding</keyword>
<dbReference type="GO" id="GO:0005829">
    <property type="term" value="C:cytosol"/>
    <property type="evidence" value="ECO:0007669"/>
    <property type="project" value="TreeGrafter"/>
</dbReference>
<proteinExistence type="predicted"/>
<dbReference type="GO" id="GO:0000407">
    <property type="term" value="C:phagophore assembly site"/>
    <property type="evidence" value="ECO:0007669"/>
    <property type="project" value="TreeGrafter"/>
</dbReference>
<evidence type="ECO:0000256" key="3">
    <source>
        <dbReference type="ARBA" id="ARBA00022741"/>
    </source>
</evidence>
<accession>A0A1B2JFB9</accession>
<organism evidence="7 8">
    <name type="scientific">Komagataella pastoris</name>
    <name type="common">Yeast</name>
    <name type="synonym">Pichia pastoris</name>
    <dbReference type="NCBI Taxonomy" id="4922"/>
    <lineage>
        <taxon>Eukaryota</taxon>
        <taxon>Fungi</taxon>
        <taxon>Dikarya</taxon>
        <taxon>Ascomycota</taxon>
        <taxon>Saccharomycotina</taxon>
        <taxon>Pichiomycetes</taxon>
        <taxon>Pichiales</taxon>
        <taxon>Pichiaceae</taxon>
        <taxon>Komagataella</taxon>
    </lineage>
</organism>
<dbReference type="SMART" id="SM00220">
    <property type="entry name" value="S_TKc"/>
    <property type="match status" value="1"/>
</dbReference>
<evidence type="ECO:0000256" key="1">
    <source>
        <dbReference type="ARBA" id="ARBA00012513"/>
    </source>
</evidence>
<evidence type="ECO:0000256" key="5">
    <source>
        <dbReference type="ARBA" id="ARBA00022840"/>
    </source>
</evidence>
<keyword evidence="5" id="KW-0067">ATP-binding</keyword>
<sequence length="344" mass="39048">MDQDTDIFEKPVKGSSLKLLGDEPISTGLEGTIYKAKYHGVLVVAKNMTKPFYLCKQEASLIKKAGKNNENVCKVIDLLYEEDSSSTTLIIPFYPNGDLLSFLVRIRKQKLTVLQVLRDLIFMKVVNIVNLLHAQDIVHMDIKPENILIDSNGQLILCDFGFARDISLENSNHPIVHLETIVGQEPEKAKNEQKTLVVGTKSFMAPEIFSPKKKPSSQAMKKYDVWSLGILYFVIALTCQPWNSATPQDPIYEDYSLFYTDNRLHTIKSSDLNNNYIRKAALKPFRQLPYNPRDCILKCLNPDNATRYSVKDICQSSWFGDLAFEYKSSNIGSEILKIIKALNN</sequence>
<dbReference type="PANTHER" id="PTHR24348">
    <property type="entry name" value="SERINE/THREONINE-PROTEIN KINASE UNC-51-RELATED"/>
    <property type="match status" value="1"/>
</dbReference>
<dbReference type="InterPro" id="IPR011009">
    <property type="entry name" value="Kinase-like_dom_sf"/>
</dbReference>
<dbReference type="Gene3D" id="1.10.510.10">
    <property type="entry name" value="Transferase(Phosphotransferase) domain 1"/>
    <property type="match status" value="1"/>
</dbReference>
<dbReference type="PROSITE" id="PS50011">
    <property type="entry name" value="PROTEIN_KINASE_DOM"/>
    <property type="match status" value="1"/>
</dbReference>
<evidence type="ECO:0000313" key="7">
    <source>
        <dbReference type="EMBL" id="ANZ76736.1"/>
    </source>
</evidence>
<name>A0A1B2JFB9_PICPA</name>
<dbReference type="InterPro" id="IPR008271">
    <property type="entry name" value="Ser/Thr_kinase_AS"/>
</dbReference>
<evidence type="ECO:0000256" key="2">
    <source>
        <dbReference type="ARBA" id="ARBA00022679"/>
    </source>
</evidence>
<dbReference type="Pfam" id="PF00069">
    <property type="entry name" value="Pkinase"/>
    <property type="match status" value="1"/>
</dbReference>
<dbReference type="SUPFAM" id="SSF56112">
    <property type="entry name" value="Protein kinase-like (PK-like)"/>
    <property type="match status" value="1"/>
</dbReference>
<dbReference type="GO" id="GO:0005776">
    <property type="term" value="C:autophagosome"/>
    <property type="evidence" value="ECO:0007669"/>
    <property type="project" value="TreeGrafter"/>
</dbReference>